<dbReference type="InterPro" id="IPR001128">
    <property type="entry name" value="Cyt_P450"/>
</dbReference>
<protein>
    <recommendedName>
        <fullName evidence="5">Cytochrome P450</fullName>
    </recommendedName>
</protein>
<dbReference type="GO" id="GO:0016705">
    <property type="term" value="F:oxidoreductase activity, acting on paired donors, with incorporation or reduction of molecular oxygen"/>
    <property type="evidence" value="ECO:0007669"/>
    <property type="project" value="InterPro"/>
</dbReference>
<proteinExistence type="inferred from homology"/>
<keyword evidence="2" id="KW-0560">Oxidoreductase</keyword>
<evidence type="ECO:0000313" key="3">
    <source>
        <dbReference type="EMBL" id="VVC87871.1"/>
    </source>
</evidence>
<sequence>MMPYCEAVINETMRLYPPAPTVMRYADRDVKLGKKYAIHVLKTILIHCIRDYEIIAEPNENLEFKVDIALRTISGHLIQVKRRQ</sequence>
<dbReference type="AlphaFoldDB" id="A0A5E4PS06"/>
<dbReference type="GO" id="GO:0004497">
    <property type="term" value="F:monooxygenase activity"/>
    <property type="evidence" value="ECO:0007669"/>
    <property type="project" value="UniProtKB-KW"/>
</dbReference>
<name>A0A5E4PS06_9NEOP</name>
<dbReference type="Pfam" id="PF00067">
    <property type="entry name" value="p450"/>
    <property type="match status" value="1"/>
</dbReference>
<gene>
    <name evidence="3" type="ORF">LSINAPIS_LOCUS1382</name>
</gene>
<reference evidence="3 4" key="1">
    <citation type="submission" date="2017-07" db="EMBL/GenBank/DDBJ databases">
        <authorList>
            <person name="Talla V."/>
            <person name="Backstrom N."/>
        </authorList>
    </citation>
    <scope>NUCLEOTIDE SEQUENCE [LARGE SCALE GENOMIC DNA]</scope>
</reference>
<dbReference type="PANTHER" id="PTHR24301:SF2">
    <property type="entry name" value="THROMBOXANE-A SYNTHASE"/>
    <property type="match status" value="1"/>
</dbReference>
<evidence type="ECO:0000313" key="4">
    <source>
        <dbReference type="Proteomes" id="UP000324832"/>
    </source>
</evidence>
<dbReference type="Proteomes" id="UP000324832">
    <property type="component" value="Unassembled WGS sequence"/>
</dbReference>
<dbReference type="GO" id="GO:0020037">
    <property type="term" value="F:heme binding"/>
    <property type="evidence" value="ECO:0007669"/>
    <property type="project" value="InterPro"/>
</dbReference>
<accession>A0A5E4PS06</accession>
<dbReference type="EMBL" id="FZQP02000214">
    <property type="protein sequence ID" value="VVC87871.1"/>
    <property type="molecule type" value="Genomic_DNA"/>
</dbReference>
<dbReference type="PANTHER" id="PTHR24301">
    <property type="entry name" value="THROMBOXANE-A SYNTHASE"/>
    <property type="match status" value="1"/>
</dbReference>
<evidence type="ECO:0008006" key="5">
    <source>
        <dbReference type="Google" id="ProtNLM"/>
    </source>
</evidence>
<dbReference type="GO" id="GO:0005506">
    <property type="term" value="F:iron ion binding"/>
    <property type="evidence" value="ECO:0007669"/>
    <property type="project" value="InterPro"/>
</dbReference>
<evidence type="ECO:0000256" key="1">
    <source>
        <dbReference type="ARBA" id="ARBA00010617"/>
    </source>
</evidence>
<dbReference type="InterPro" id="IPR036396">
    <property type="entry name" value="Cyt_P450_sf"/>
</dbReference>
<organism evidence="3 4">
    <name type="scientific">Leptidea sinapis</name>
    <dbReference type="NCBI Taxonomy" id="189913"/>
    <lineage>
        <taxon>Eukaryota</taxon>
        <taxon>Metazoa</taxon>
        <taxon>Ecdysozoa</taxon>
        <taxon>Arthropoda</taxon>
        <taxon>Hexapoda</taxon>
        <taxon>Insecta</taxon>
        <taxon>Pterygota</taxon>
        <taxon>Neoptera</taxon>
        <taxon>Endopterygota</taxon>
        <taxon>Lepidoptera</taxon>
        <taxon>Glossata</taxon>
        <taxon>Ditrysia</taxon>
        <taxon>Papilionoidea</taxon>
        <taxon>Pieridae</taxon>
        <taxon>Dismorphiinae</taxon>
        <taxon>Leptidea</taxon>
    </lineage>
</organism>
<dbReference type="Gene3D" id="1.10.630.10">
    <property type="entry name" value="Cytochrome P450"/>
    <property type="match status" value="1"/>
</dbReference>
<keyword evidence="2" id="KW-0503">Monooxygenase</keyword>
<comment type="similarity">
    <text evidence="1">Belongs to the cytochrome P450 family.</text>
</comment>
<evidence type="ECO:0000256" key="2">
    <source>
        <dbReference type="ARBA" id="ARBA00023033"/>
    </source>
</evidence>
<dbReference type="SUPFAM" id="SSF48264">
    <property type="entry name" value="Cytochrome P450"/>
    <property type="match status" value="1"/>
</dbReference>
<keyword evidence="4" id="KW-1185">Reference proteome</keyword>